<keyword evidence="2" id="KW-1185">Reference proteome</keyword>
<gene>
    <name evidence="1" type="ORF">C7450_10335</name>
</gene>
<comment type="caution">
    <text evidence="1">The sequence shown here is derived from an EMBL/GenBank/DDBJ whole genome shotgun (WGS) entry which is preliminary data.</text>
</comment>
<name>A0A2V3UN23_9HYPH</name>
<dbReference type="AlphaFoldDB" id="A0A2V3UN23"/>
<proteinExistence type="predicted"/>
<sequence>MVTKMTSVEMDLRIRRIRMPIKGLASAADVHSDSIYRFVKGLHCLRRSTNRAIAAALVSEELALRDHLVSLHGPGKAAGI</sequence>
<dbReference type="Proteomes" id="UP000248021">
    <property type="component" value="Unassembled WGS sequence"/>
</dbReference>
<reference evidence="1 2" key="1">
    <citation type="submission" date="2018-05" db="EMBL/GenBank/DDBJ databases">
        <title>Genomic Encyclopedia of Type Strains, Phase IV (KMG-IV): sequencing the most valuable type-strain genomes for metagenomic binning, comparative biology and taxonomic classification.</title>
        <authorList>
            <person name="Goeker M."/>
        </authorList>
    </citation>
    <scope>NUCLEOTIDE SEQUENCE [LARGE SCALE GENOMIC DNA]</scope>
    <source>
        <strain evidence="1 2">DSM 6462</strain>
    </source>
</reference>
<dbReference type="EMBL" id="QJJK01000003">
    <property type="protein sequence ID" value="PXW61520.1"/>
    <property type="molecule type" value="Genomic_DNA"/>
</dbReference>
<accession>A0A2V3UN23</accession>
<evidence type="ECO:0000313" key="1">
    <source>
        <dbReference type="EMBL" id="PXW61520.1"/>
    </source>
</evidence>
<protein>
    <submittedName>
        <fullName evidence="1">Uncharacterized protein</fullName>
    </submittedName>
</protein>
<organism evidence="1 2">
    <name type="scientific">Chelatococcus asaccharovorans</name>
    <dbReference type="NCBI Taxonomy" id="28210"/>
    <lineage>
        <taxon>Bacteria</taxon>
        <taxon>Pseudomonadati</taxon>
        <taxon>Pseudomonadota</taxon>
        <taxon>Alphaproteobacteria</taxon>
        <taxon>Hyphomicrobiales</taxon>
        <taxon>Chelatococcaceae</taxon>
        <taxon>Chelatococcus</taxon>
    </lineage>
</organism>
<evidence type="ECO:0000313" key="2">
    <source>
        <dbReference type="Proteomes" id="UP000248021"/>
    </source>
</evidence>